<evidence type="ECO:0000256" key="1">
    <source>
        <dbReference type="ARBA" id="ARBA00001947"/>
    </source>
</evidence>
<proteinExistence type="inferred from homology"/>
<evidence type="ECO:0000259" key="4">
    <source>
        <dbReference type="Pfam" id="PF00675"/>
    </source>
</evidence>
<evidence type="ECO:0000256" key="3">
    <source>
        <dbReference type="RuleBase" id="RU004447"/>
    </source>
</evidence>
<dbReference type="PANTHER" id="PTHR11851">
    <property type="entry name" value="METALLOPROTEASE"/>
    <property type="match status" value="1"/>
</dbReference>
<feature type="domain" description="Peptidase M16 N-terminal" evidence="4">
    <location>
        <begin position="15"/>
        <end position="161"/>
    </location>
</feature>
<dbReference type="PROSITE" id="PS00143">
    <property type="entry name" value="INSULINASE"/>
    <property type="match status" value="1"/>
</dbReference>
<dbReference type="Pfam" id="PF05193">
    <property type="entry name" value="Peptidase_M16_C"/>
    <property type="match status" value="1"/>
</dbReference>
<dbReference type="EMBL" id="AP011737">
    <property type="protein sequence ID" value="BAL56067.1"/>
    <property type="molecule type" value="Genomic_DNA"/>
</dbReference>
<dbReference type="SUPFAM" id="SSF63411">
    <property type="entry name" value="LuxS/MPP-like metallohydrolase"/>
    <property type="match status" value="2"/>
</dbReference>
<evidence type="ECO:0000259" key="5">
    <source>
        <dbReference type="Pfam" id="PF05193"/>
    </source>
</evidence>
<dbReference type="GO" id="GO:0006508">
    <property type="term" value="P:proteolysis"/>
    <property type="evidence" value="ECO:0007669"/>
    <property type="project" value="InterPro"/>
</dbReference>
<dbReference type="GO" id="GO:0046872">
    <property type="term" value="F:metal ion binding"/>
    <property type="evidence" value="ECO:0007669"/>
    <property type="project" value="InterPro"/>
</dbReference>
<sequence>MRRIRKTVTASGLTVVSERMDHLRSVSLGIWVRAGSRHEPIEQSGIAHFIEHLVFKGTERRSTRQIAEESDWLGGTLDAFTSHECAAYSAKILDEHLARAFDLLADLVTAPRFEAPEIEKERQVILEEMRLVEDTPDDLATEIFLRNFWPQHRLGQPILGTEETLARLTREAIVGYWRQLYTPPNLVVSAAGQVEHDHLVELAARYFDHIPDSGMRPQDTPPQPSPRIVVHEKEQLSETQILLGAQCPGLRSRDRQAVLLLSSILGGGTSSRLFQTIREDHGLAYATSAGTMLFSDTGLLLIHAATSPKNVRRVLDLIVAELGRLKREPVPAEELQRAKEQAKAATMLSLESSSARMAHIAQQEIYFGHQTTYDQILKSIEAVSVDDVQRLAREIFQTEALALVLLGRLDSVRVDHSHLAC</sequence>
<dbReference type="InterPro" id="IPR050361">
    <property type="entry name" value="MPP/UQCRC_Complex"/>
</dbReference>
<dbReference type="Gene3D" id="3.30.830.10">
    <property type="entry name" value="Metalloenzyme, LuxS/M16 peptidase-like"/>
    <property type="match status" value="2"/>
</dbReference>
<dbReference type="InterPro" id="IPR011249">
    <property type="entry name" value="Metalloenz_LuxS/M16"/>
</dbReference>
<reference evidence="6" key="2">
    <citation type="journal article" date="2012" name="PLoS ONE">
        <title>A Deeply Branching Thermophilic Bacterium with an Ancient Acetyl-CoA Pathway Dominates a Subsurface Ecosystem.</title>
        <authorList>
            <person name="Takami H."/>
            <person name="Noguchi H."/>
            <person name="Takaki Y."/>
            <person name="Uchiyama I."/>
            <person name="Toyoda A."/>
            <person name="Nishi S."/>
            <person name="Chee G.-J."/>
            <person name="Arai W."/>
            <person name="Nunoura T."/>
            <person name="Itoh T."/>
            <person name="Hattori M."/>
            <person name="Takai K."/>
        </authorList>
    </citation>
    <scope>NUCLEOTIDE SEQUENCE</scope>
</reference>
<organism evidence="6">
    <name type="scientific">uncultured Acidobacteriota bacterium</name>
    <dbReference type="NCBI Taxonomy" id="171953"/>
    <lineage>
        <taxon>Bacteria</taxon>
        <taxon>Pseudomonadati</taxon>
        <taxon>Acidobacteriota</taxon>
        <taxon>environmental samples</taxon>
    </lineage>
</organism>
<dbReference type="PANTHER" id="PTHR11851:SF49">
    <property type="entry name" value="MITOCHONDRIAL-PROCESSING PEPTIDASE SUBUNIT ALPHA"/>
    <property type="match status" value="1"/>
</dbReference>
<gene>
    <name evidence="6" type="ORF">HGMM_F34F02C04</name>
</gene>
<feature type="domain" description="Peptidase M16 C-terminal" evidence="5">
    <location>
        <begin position="168"/>
        <end position="341"/>
    </location>
</feature>
<dbReference type="GO" id="GO:0004222">
    <property type="term" value="F:metalloendopeptidase activity"/>
    <property type="evidence" value="ECO:0007669"/>
    <property type="project" value="InterPro"/>
</dbReference>
<dbReference type="AlphaFoldDB" id="H5SIT1"/>
<dbReference type="InterPro" id="IPR001431">
    <property type="entry name" value="Pept_M16_Zn_BS"/>
</dbReference>
<comment type="similarity">
    <text evidence="2 3">Belongs to the peptidase M16 family.</text>
</comment>
<comment type="cofactor">
    <cofactor evidence="1">
        <name>Zn(2+)</name>
        <dbReference type="ChEBI" id="CHEBI:29105"/>
    </cofactor>
</comment>
<name>H5SIT1_9BACT</name>
<accession>H5SIT1</accession>
<evidence type="ECO:0000313" key="6">
    <source>
        <dbReference type="EMBL" id="BAL56067.1"/>
    </source>
</evidence>
<dbReference type="InterPro" id="IPR007863">
    <property type="entry name" value="Peptidase_M16_C"/>
</dbReference>
<reference evidence="6" key="1">
    <citation type="journal article" date="2005" name="Environ. Microbiol.">
        <title>Genetic and functional properties of uncultivated thermophilic crenarchaeotes from a subsurface gold mine as revealed by analysis of genome fragments.</title>
        <authorList>
            <person name="Nunoura T."/>
            <person name="Hirayama H."/>
            <person name="Takami H."/>
            <person name="Oida H."/>
            <person name="Nishi S."/>
            <person name="Shimamura S."/>
            <person name="Suzuki Y."/>
            <person name="Inagaki F."/>
            <person name="Takai K."/>
            <person name="Nealson K.H."/>
            <person name="Horikoshi K."/>
        </authorList>
    </citation>
    <scope>NUCLEOTIDE SEQUENCE</scope>
</reference>
<dbReference type="InterPro" id="IPR011765">
    <property type="entry name" value="Pept_M16_N"/>
</dbReference>
<evidence type="ECO:0000256" key="2">
    <source>
        <dbReference type="ARBA" id="ARBA00007261"/>
    </source>
</evidence>
<dbReference type="Pfam" id="PF00675">
    <property type="entry name" value="Peptidase_M16"/>
    <property type="match status" value="1"/>
</dbReference>
<protein>
    <submittedName>
        <fullName evidence="6">Insulinase family protein</fullName>
    </submittedName>
</protein>